<dbReference type="SUPFAM" id="SSF89796">
    <property type="entry name" value="CoA-transferase family III (CaiB/BaiF)"/>
    <property type="match status" value="1"/>
</dbReference>
<sequence length="368" mass="37962">MRVVEFAGLAPVPFGAMVLADLGASVIRVDRIGVPPPMPGDPLGRGRRSIAVDLRRPEGVEIALRLIADADVLVEGYRPGVAERLGVGPAHCLARNTRLVYGRLTGWGRTGPLADRAGHDIDYIAVAGALDPIGRTGGPPVVPLNLLGDFAGGGLLLAVGVLAALYERERSGRGQVVDAAMVDGAALLTTFLHGLGAAGLWHGTRGTNLLDGGAPFYDVYPTADGRHVAIGAVEDKFYAELLDLLGLTGTVPDRADPAHWPDLRAAIAAAIARRTRDEWAALAEGTDACLAPVLTPAEATAHPHNVARGTFTEVGGVIQPAPAPRFDRTPTAAPVPAPAPGRDTVDILVGSGWSSEAIPALFAAGVVA</sequence>
<accession>A0A7W7T088</accession>
<reference evidence="1 2" key="1">
    <citation type="submission" date="2020-08" db="EMBL/GenBank/DDBJ databases">
        <title>Sequencing the genomes of 1000 actinobacteria strains.</title>
        <authorList>
            <person name="Klenk H.-P."/>
        </authorList>
    </citation>
    <scope>NUCLEOTIDE SEQUENCE [LARGE SCALE GENOMIC DNA]</scope>
    <source>
        <strain evidence="1 2">DSM 45084</strain>
    </source>
</reference>
<dbReference type="EMBL" id="JACHJS010000001">
    <property type="protein sequence ID" value="MBB4964208.1"/>
    <property type="molecule type" value="Genomic_DNA"/>
</dbReference>
<organism evidence="1 2">
    <name type="scientific">Saccharothrix violaceirubra</name>
    <dbReference type="NCBI Taxonomy" id="413306"/>
    <lineage>
        <taxon>Bacteria</taxon>
        <taxon>Bacillati</taxon>
        <taxon>Actinomycetota</taxon>
        <taxon>Actinomycetes</taxon>
        <taxon>Pseudonocardiales</taxon>
        <taxon>Pseudonocardiaceae</taxon>
        <taxon>Saccharothrix</taxon>
    </lineage>
</organism>
<dbReference type="InterPro" id="IPR050509">
    <property type="entry name" value="CoA-transferase_III"/>
</dbReference>
<dbReference type="GO" id="GO:0008111">
    <property type="term" value="F:alpha-methylacyl-CoA racemase activity"/>
    <property type="evidence" value="ECO:0007669"/>
    <property type="project" value="UniProtKB-EC"/>
</dbReference>
<dbReference type="InterPro" id="IPR003673">
    <property type="entry name" value="CoA-Trfase_fam_III"/>
</dbReference>
<dbReference type="PANTHER" id="PTHR48228:SF5">
    <property type="entry name" value="ALPHA-METHYLACYL-COA RACEMASE"/>
    <property type="match status" value="1"/>
</dbReference>
<dbReference type="InterPro" id="IPR023606">
    <property type="entry name" value="CoA-Trfase_III_dom_1_sf"/>
</dbReference>
<dbReference type="AlphaFoldDB" id="A0A7W7T088"/>
<proteinExistence type="predicted"/>
<dbReference type="InterPro" id="IPR044855">
    <property type="entry name" value="CoA-Trfase_III_dom3_sf"/>
</dbReference>
<dbReference type="Gene3D" id="3.40.50.10540">
    <property type="entry name" value="Crotonobetainyl-coa:carnitine coa-transferase, domain 1"/>
    <property type="match status" value="1"/>
</dbReference>
<dbReference type="RefSeq" id="WP_312865515.1">
    <property type="nucleotide sequence ID" value="NZ_BAABAI010000023.1"/>
</dbReference>
<dbReference type="Pfam" id="PF02515">
    <property type="entry name" value="CoA_transf_3"/>
    <property type="match status" value="1"/>
</dbReference>
<evidence type="ECO:0000313" key="1">
    <source>
        <dbReference type="EMBL" id="MBB4964208.1"/>
    </source>
</evidence>
<keyword evidence="1" id="KW-0413">Isomerase</keyword>
<dbReference type="PANTHER" id="PTHR48228">
    <property type="entry name" value="SUCCINYL-COA--D-CITRAMALATE COA-TRANSFERASE"/>
    <property type="match status" value="1"/>
</dbReference>
<keyword evidence="2" id="KW-1185">Reference proteome</keyword>
<dbReference type="EC" id="5.1.99.4" evidence="1"/>
<gene>
    <name evidence="1" type="ORF">F4559_001567</name>
</gene>
<name>A0A7W7T088_9PSEU</name>
<comment type="caution">
    <text evidence="1">The sequence shown here is derived from an EMBL/GenBank/DDBJ whole genome shotgun (WGS) entry which is preliminary data.</text>
</comment>
<protein>
    <submittedName>
        <fullName evidence="1">Alpha-methylacyl-CoA racemase</fullName>
        <ecNumber evidence="1">5.1.99.4</ecNumber>
    </submittedName>
</protein>
<evidence type="ECO:0000313" key="2">
    <source>
        <dbReference type="Proteomes" id="UP000542674"/>
    </source>
</evidence>
<dbReference type="Gene3D" id="3.30.1540.10">
    <property type="entry name" value="formyl-coa transferase, domain 3"/>
    <property type="match status" value="1"/>
</dbReference>
<dbReference type="Proteomes" id="UP000542674">
    <property type="component" value="Unassembled WGS sequence"/>
</dbReference>